<evidence type="ECO:0000313" key="3">
    <source>
        <dbReference type="EMBL" id="KAF2681187.1"/>
    </source>
</evidence>
<dbReference type="Pfam" id="PF24883">
    <property type="entry name" value="NPHP3_N"/>
    <property type="match status" value="1"/>
</dbReference>
<dbReference type="PANTHER" id="PTHR10039">
    <property type="entry name" value="AMELOGENIN"/>
    <property type="match status" value="1"/>
</dbReference>
<keyword evidence="1" id="KW-0677">Repeat</keyword>
<dbReference type="PANTHER" id="PTHR10039:SF16">
    <property type="entry name" value="GPI INOSITOL-DEACYLASE"/>
    <property type="match status" value="1"/>
</dbReference>
<keyword evidence="4" id="KW-1185">Reference proteome</keyword>
<dbReference type="EMBL" id="MU005592">
    <property type="protein sequence ID" value="KAF2681187.1"/>
    <property type="molecule type" value="Genomic_DNA"/>
</dbReference>
<proteinExistence type="predicted"/>
<gene>
    <name evidence="3" type="ORF">K458DRAFT_433717</name>
</gene>
<sequence length="88" mass="10117">MPKVYIFLDALDECTQRSELLDVLEAVAGWQLQNLHLLMTSRKEQDIESSLKGYVDEGDTGCLQSDVVDKDIQRYVQQRLSDDKSLIR</sequence>
<dbReference type="Proteomes" id="UP000799291">
    <property type="component" value="Unassembled WGS sequence"/>
</dbReference>
<organism evidence="3 4">
    <name type="scientific">Lentithecium fluviatile CBS 122367</name>
    <dbReference type="NCBI Taxonomy" id="1168545"/>
    <lineage>
        <taxon>Eukaryota</taxon>
        <taxon>Fungi</taxon>
        <taxon>Dikarya</taxon>
        <taxon>Ascomycota</taxon>
        <taxon>Pezizomycotina</taxon>
        <taxon>Dothideomycetes</taxon>
        <taxon>Pleosporomycetidae</taxon>
        <taxon>Pleosporales</taxon>
        <taxon>Massarineae</taxon>
        <taxon>Lentitheciaceae</taxon>
        <taxon>Lentithecium</taxon>
    </lineage>
</organism>
<protein>
    <recommendedName>
        <fullName evidence="2">Nephrocystin 3-like N-terminal domain-containing protein</fullName>
    </recommendedName>
</protein>
<evidence type="ECO:0000313" key="4">
    <source>
        <dbReference type="Proteomes" id="UP000799291"/>
    </source>
</evidence>
<accession>A0A6G1ISF9</accession>
<feature type="domain" description="Nephrocystin 3-like N-terminal" evidence="2">
    <location>
        <begin position="3"/>
        <end position="42"/>
    </location>
</feature>
<dbReference type="OrthoDB" id="1577640at2759"/>
<dbReference type="InterPro" id="IPR056884">
    <property type="entry name" value="NPHP3-like_N"/>
</dbReference>
<name>A0A6G1ISF9_9PLEO</name>
<reference evidence="3" key="1">
    <citation type="journal article" date="2020" name="Stud. Mycol.">
        <title>101 Dothideomycetes genomes: a test case for predicting lifestyles and emergence of pathogens.</title>
        <authorList>
            <person name="Haridas S."/>
            <person name="Albert R."/>
            <person name="Binder M."/>
            <person name="Bloem J."/>
            <person name="Labutti K."/>
            <person name="Salamov A."/>
            <person name="Andreopoulos B."/>
            <person name="Baker S."/>
            <person name="Barry K."/>
            <person name="Bills G."/>
            <person name="Bluhm B."/>
            <person name="Cannon C."/>
            <person name="Castanera R."/>
            <person name="Culley D."/>
            <person name="Daum C."/>
            <person name="Ezra D."/>
            <person name="Gonzalez J."/>
            <person name="Henrissat B."/>
            <person name="Kuo A."/>
            <person name="Liang C."/>
            <person name="Lipzen A."/>
            <person name="Lutzoni F."/>
            <person name="Magnuson J."/>
            <person name="Mondo S."/>
            <person name="Nolan M."/>
            <person name="Ohm R."/>
            <person name="Pangilinan J."/>
            <person name="Park H.-J."/>
            <person name="Ramirez L."/>
            <person name="Alfaro M."/>
            <person name="Sun H."/>
            <person name="Tritt A."/>
            <person name="Yoshinaga Y."/>
            <person name="Zwiers L.-H."/>
            <person name="Turgeon B."/>
            <person name="Goodwin S."/>
            <person name="Spatafora J."/>
            <person name="Crous P."/>
            <person name="Grigoriev I."/>
        </authorList>
    </citation>
    <scope>NUCLEOTIDE SEQUENCE</scope>
    <source>
        <strain evidence="3">CBS 122367</strain>
    </source>
</reference>
<evidence type="ECO:0000256" key="1">
    <source>
        <dbReference type="ARBA" id="ARBA00022737"/>
    </source>
</evidence>
<evidence type="ECO:0000259" key="2">
    <source>
        <dbReference type="Pfam" id="PF24883"/>
    </source>
</evidence>
<dbReference type="AlphaFoldDB" id="A0A6G1ISF9"/>